<dbReference type="Gene3D" id="3.40.50.1820">
    <property type="entry name" value="alpha/beta hydrolase"/>
    <property type="match status" value="1"/>
</dbReference>
<dbReference type="PANTHER" id="PTHR37017:SF13">
    <property type="entry name" value="AB HYDROLASE-1 DOMAIN-CONTAINING PROTEIN"/>
    <property type="match status" value="1"/>
</dbReference>
<dbReference type="Proteomes" id="UP000481861">
    <property type="component" value="Unassembled WGS sequence"/>
</dbReference>
<organism evidence="2 3">
    <name type="scientific">Massariosphaeria phaeospora</name>
    <dbReference type="NCBI Taxonomy" id="100035"/>
    <lineage>
        <taxon>Eukaryota</taxon>
        <taxon>Fungi</taxon>
        <taxon>Dikarya</taxon>
        <taxon>Ascomycota</taxon>
        <taxon>Pezizomycotina</taxon>
        <taxon>Dothideomycetes</taxon>
        <taxon>Pleosporomycetidae</taxon>
        <taxon>Pleosporales</taxon>
        <taxon>Pleosporales incertae sedis</taxon>
        <taxon>Massariosphaeria</taxon>
    </lineage>
</organism>
<protein>
    <recommendedName>
        <fullName evidence="1">AB hydrolase-1 domain-containing protein</fullName>
    </recommendedName>
</protein>
<feature type="domain" description="AB hydrolase-1" evidence="1">
    <location>
        <begin position="8"/>
        <end position="267"/>
    </location>
</feature>
<dbReference type="SUPFAM" id="SSF53474">
    <property type="entry name" value="alpha/beta-Hydrolases"/>
    <property type="match status" value="1"/>
</dbReference>
<evidence type="ECO:0000313" key="2">
    <source>
        <dbReference type="EMBL" id="KAF2875740.1"/>
    </source>
</evidence>
<sequence>MMFSKLTVLIAHGFYHTPAPYKPFVDALGRQGIDAFVPQLATSDLSKLNVGNVNQPDFDREPPRGGYPQGTEDAAIFGKVLRDLIEKDSREVLIVAHSAGGWVATQSAVRDLQLQERRNKGLKGGIVGIMYYGAFVIPKGESISSFFQPKDGSITTPPWLTFHKYGRDGLGTLVEPEKYLLNGVEAKEATKWAKGLTATPVVRTVLTNDPYYSVPLAYVVLEGDLTLPKAYQEGMIAGQEAKSGPFKKKYYSPAGHSAHLTWTDGLVSAVKDFTSGLQSRGAC</sequence>
<dbReference type="InterPro" id="IPR029058">
    <property type="entry name" value="AB_hydrolase_fold"/>
</dbReference>
<keyword evidence="3" id="KW-1185">Reference proteome</keyword>
<comment type="caution">
    <text evidence="2">The sequence shown here is derived from an EMBL/GenBank/DDBJ whole genome shotgun (WGS) entry which is preliminary data.</text>
</comment>
<dbReference type="OrthoDB" id="1263307at2759"/>
<dbReference type="InterPro" id="IPR052897">
    <property type="entry name" value="Sec-Metab_Biosynth_Hydrolase"/>
</dbReference>
<dbReference type="InterPro" id="IPR000073">
    <property type="entry name" value="AB_hydrolase_1"/>
</dbReference>
<gene>
    <name evidence="2" type="ORF">BDV95DRAFT_603145</name>
</gene>
<dbReference type="PANTHER" id="PTHR37017">
    <property type="entry name" value="AB HYDROLASE-1 DOMAIN-CONTAINING PROTEIN-RELATED"/>
    <property type="match status" value="1"/>
</dbReference>
<accession>A0A7C8MAV1</accession>
<dbReference type="AlphaFoldDB" id="A0A7C8MAV1"/>
<evidence type="ECO:0000259" key="1">
    <source>
        <dbReference type="Pfam" id="PF12697"/>
    </source>
</evidence>
<dbReference type="Pfam" id="PF12697">
    <property type="entry name" value="Abhydrolase_6"/>
    <property type="match status" value="1"/>
</dbReference>
<dbReference type="EMBL" id="JAADJZ010000004">
    <property type="protein sequence ID" value="KAF2875740.1"/>
    <property type="molecule type" value="Genomic_DNA"/>
</dbReference>
<proteinExistence type="predicted"/>
<evidence type="ECO:0000313" key="3">
    <source>
        <dbReference type="Proteomes" id="UP000481861"/>
    </source>
</evidence>
<reference evidence="2 3" key="1">
    <citation type="submission" date="2020-01" db="EMBL/GenBank/DDBJ databases">
        <authorList>
            <consortium name="DOE Joint Genome Institute"/>
            <person name="Haridas S."/>
            <person name="Albert R."/>
            <person name="Binder M."/>
            <person name="Bloem J."/>
            <person name="Labutti K."/>
            <person name="Salamov A."/>
            <person name="Andreopoulos B."/>
            <person name="Baker S.E."/>
            <person name="Barry K."/>
            <person name="Bills G."/>
            <person name="Bluhm B.H."/>
            <person name="Cannon C."/>
            <person name="Castanera R."/>
            <person name="Culley D.E."/>
            <person name="Daum C."/>
            <person name="Ezra D."/>
            <person name="Gonzalez J.B."/>
            <person name="Henrissat B."/>
            <person name="Kuo A."/>
            <person name="Liang C."/>
            <person name="Lipzen A."/>
            <person name="Lutzoni F."/>
            <person name="Magnuson J."/>
            <person name="Mondo S."/>
            <person name="Nolan M."/>
            <person name="Ohm R."/>
            <person name="Pangilinan J."/>
            <person name="Park H.-J.H."/>
            <person name="Ramirez L."/>
            <person name="Alfaro M."/>
            <person name="Sun H."/>
            <person name="Tritt A."/>
            <person name="Yoshinaga Y."/>
            <person name="Zwiers L.-H.L."/>
            <person name="Turgeon B.G."/>
            <person name="Goodwin S.B."/>
            <person name="Spatafora J.W."/>
            <person name="Crous P.W."/>
            <person name="Grigoriev I.V."/>
        </authorList>
    </citation>
    <scope>NUCLEOTIDE SEQUENCE [LARGE SCALE GENOMIC DNA]</scope>
    <source>
        <strain evidence="2 3">CBS 611.86</strain>
    </source>
</reference>
<name>A0A7C8MAV1_9PLEO</name>